<dbReference type="PANTHER" id="PTHR43798:SF31">
    <property type="entry name" value="AB HYDROLASE SUPERFAMILY PROTEIN YCLE"/>
    <property type="match status" value="1"/>
</dbReference>
<dbReference type="PANTHER" id="PTHR43798">
    <property type="entry name" value="MONOACYLGLYCEROL LIPASE"/>
    <property type="match status" value="1"/>
</dbReference>
<dbReference type="InterPro" id="IPR000073">
    <property type="entry name" value="AB_hydrolase_1"/>
</dbReference>
<name>A0ABQ6G9C5_9BACL</name>
<dbReference type="GO" id="GO:0016787">
    <property type="term" value="F:hydrolase activity"/>
    <property type="evidence" value="ECO:0007669"/>
    <property type="project" value="UniProtKB-KW"/>
</dbReference>
<dbReference type="Gene3D" id="3.40.50.1820">
    <property type="entry name" value="alpha/beta hydrolase"/>
    <property type="match status" value="1"/>
</dbReference>
<dbReference type="SUPFAM" id="SSF53474">
    <property type="entry name" value="alpha/beta-Hydrolases"/>
    <property type="match status" value="1"/>
</dbReference>
<dbReference type="RefSeq" id="WP_284236987.1">
    <property type="nucleotide sequence ID" value="NZ_BSSQ01000002.1"/>
</dbReference>
<evidence type="ECO:0000313" key="4">
    <source>
        <dbReference type="Proteomes" id="UP001157114"/>
    </source>
</evidence>
<reference evidence="3 4" key="1">
    <citation type="submission" date="2023-03" db="EMBL/GenBank/DDBJ databases">
        <title>Draft genome sequence of the bacteria which degrade cell wall of Tricholomamatutake.</title>
        <authorList>
            <person name="Konishi Y."/>
            <person name="Fukuta Y."/>
            <person name="Shirasaka N."/>
        </authorList>
    </citation>
    <scope>NUCLEOTIDE SEQUENCE [LARGE SCALE GENOMIC DNA]</scope>
    <source>
        <strain evidence="4">mu1</strain>
    </source>
</reference>
<organism evidence="3 4">
    <name type="scientific">Paenibacillus glycanilyticus</name>
    <dbReference type="NCBI Taxonomy" id="126569"/>
    <lineage>
        <taxon>Bacteria</taxon>
        <taxon>Bacillati</taxon>
        <taxon>Bacillota</taxon>
        <taxon>Bacilli</taxon>
        <taxon>Bacillales</taxon>
        <taxon>Paenibacillaceae</taxon>
        <taxon>Paenibacillus</taxon>
    </lineage>
</organism>
<dbReference type="InterPro" id="IPR029058">
    <property type="entry name" value="AB_hydrolase_fold"/>
</dbReference>
<comment type="caution">
    <text evidence="3">The sequence shown here is derived from an EMBL/GenBank/DDBJ whole genome shotgun (WGS) entry which is preliminary data.</text>
</comment>
<evidence type="ECO:0000313" key="3">
    <source>
        <dbReference type="EMBL" id="GLX66287.1"/>
    </source>
</evidence>
<proteinExistence type="predicted"/>
<dbReference type="InterPro" id="IPR050266">
    <property type="entry name" value="AB_hydrolase_sf"/>
</dbReference>
<dbReference type="Proteomes" id="UP001157114">
    <property type="component" value="Unassembled WGS sequence"/>
</dbReference>
<keyword evidence="1 3" id="KW-0378">Hydrolase</keyword>
<keyword evidence="4" id="KW-1185">Reference proteome</keyword>
<sequence length="275" mass="29386">MTQLSIANQTLTLPSGTSLAYYDSRAGQLPVVVLLHGYCGSSAYWERVVEPLGAAARIIALDLRGHGGSSEETGPDETNVMELYADDLAAMLDQLNINKACVLGHSLGGYIALAFAERYEDKLTAFGLVHSTPLPDSEPAKDNRDNAVAAIKKDGVSAFVEGLVPKLYSPDNKLTMTESVERSIAIGRGTSASGAVGAAKGMKVRPDRTEVLKRTSLPLLLLAGEQDQIIPAEKTFVVDGPEVNQEKIMNAGHMSMVEQPEAFVEAVQRFISKLG</sequence>
<evidence type="ECO:0000256" key="1">
    <source>
        <dbReference type="ARBA" id="ARBA00022801"/>
    </source>
</evidence>
<feature type="domain" description="AB hydrolase-1" evidence="2">
    <location>
        <begin position="30"/>
        <end position="258"/>
    </location>
</feature>
<accession>A0ABQ6G9C5</accession>
<protein>
    <submittedName>
        <fullName evidence="3">Alpha/beta hydrolase</fullName>
    </submittedName>
</protein>
<dbReference type="EMBL" id="BSSQ01000002">
    <property type="protein sequence ID" value="GLX66287.1"/>
    <property type="molecule type" value="Genomic_DNA"/>
</dbReference>
<evidence type="ECO:0000259" key="2">
    <source>
        <dbReference type="Pfam" id="PF00561"/>
    </source>
</evidence>
<dbReference type="Pfam" id="PF00561">
    <property type="entry name" value="Abhydrolase_1"/>
    <property type="match status" value="1"/>
</dbReference>
<dbReference type="PRINTS" id="PR00111">
    <property type="entry name" value="ABHYDROLASE"/>
</dbReference>
<gene>
    <name evidence="3" type="ORF">MU1_06310</name>
</gene>